<dbReference type="AlphaFoldDB" id="A0A7V8JWB4"/>
<dbReference type="PANTHER" id="PTHR30042">
    <property type="entry name" value="POTASSIUM-TRANSPORTING ATPASE C CHAIN"/>
    <property type="match status" value="1"/>
</dbReference>
<evidence type="ECO:0000256" key="1">
    <source>
        <dbReference type="ARBA" id="ARBA00022448"/>
    </source>
</evidence>
<comment type="function">
    <text evidence="11">Part of the high-affinity ATP-driven potassium transport (or Kdp) system, which catalyzes the hydrolysis of ATP coupled with the electrogenic transport of potassium into the cytoplasm. This subunit acts as a catalytic chaperone that increases the ATP-binding affinity of the ATP-hydrolyzing subunit KdpB by the formation of a transient KdpB/KdpC/ATP ternary complex.</text>
</comment>
<evidence type="ECO:0000256" key="4">
    <source>
        <dbReference type="ARBA" id="ARBA00022692"/>
    </source>
</evidence>
<keyword evidence="9 11" id="KW-0406">Ion transport</keyword>
<evidence type="ECO:0000256" key="6">
    <source>
        <dbReference type="ARBA" id="ARBA00022840"/>
    </source>
</evidence>
<protein>
    <recommendedName>
        <fullName evidence="11">Potassium-transporting ATPase KdpC subunit</fullName>
    </recommendedName>
    <alternativeName>
        <fullName evidence="11">ATP phosphohydrolase [potassium-transporting] C chain</fullName>
    </alternativeName>
    <alternativeName>
        <fullName evidence="11">Potassium-binding and translocating subunit C</fullName>
    </alternativeName>
    <alternativeName>
        <fullName evidence="11">Potassium-translocating ATPase C chain</fullName>
    </alternativeName>
</protein>
<dbReference type="EMBL" id="WNDX01000003">
    <property type="protein sequence ID" value="KAF1048641.1"/>
    <property type="molecule type" value="Genomic_DNA"/>
</dbReference>
<name>A0A7V8JWB4_9BURK</name>
<dbReference type="HAMAP" id="MF_00276">
    <property type="entry name" value="KdpC"/>
    <property type="match status" value="1"/>
</dbReference>
<keyword evidence="7 11" id="KW-0630">Potassium</keyword>
<dbReference type="Proteomes" id="UP000462435">
    <property type="component" value="Unassembled WGS sequence"/>
</dbReference>
<dbReference type="PIRSF" id="PIRSF001296">
    <property type="entry name" value="K_ATPase_KdpC"/>
    <property type="match status" value="1"/>
</dbReference>
<evidence type="ECO:0000256" key="3">
    <source>
        <dbReference type="ARBA" id="ARBA00022538"/>
    </source>
</evidence>
<proteinExistence type="inferred from homology"/>
<sequence length="204" mass="21468">MKHSTTKSTLRPALTLFILLGVLLGGIYPAVVTGLAQAFFPKQANGSIIERKGEPVGSELIGQNFTGPAYFWGRPSASGTFPNNGLASGGSNLGPTNPALKQAAEDRAKALREAGDNSQRPIPMDLLTASGSGLDPHISPDAADYQAQRVAQARGIGLDKVRALIRDNSESPQWGLFGEPRVNVLKLNLALDDAAPMPKADATR</sequence>
<dbReference type="GO" id="GO:0005886">
    <property type="term" value="C:plasma membrane"/>
    <property type="evidence" value="ECO:0007669"/>
    <property type="project" value="UniProtKB-SubCell"/>
</dbReference>
<dbReference type="InterPro" id="IPR003820">
    <property type="entry name" value="KdpC"/>
</dbReference>
<evidence type="ECO:0000256" key="5">
    <source>
        <dbReference type="ARBA" id="ARBA00022741"/>
    </source>
</evidence>
<keyword evidence="2 11" id="KW-1003">Cell membrane</keyword>
<gene>
    <name evidence="11 12" type="primary">kdpC</name>
    <name evidence="12" type="ORF">GAK35_00191</name>
</gene>
<reference evidence="13" key="1">
    <citation type="journal article" date="2020" name="MBio">
        <title>Horizontal gene transfer to a defensive symbiont with a reduced genome amongst a multipartite beetle microbiome.</title>
        <authorList>
            <person name="Waterworth S.C."/>
            <person name="Florez L.V."/>
            <person name="Rees E.R."/>
            <person name="Hertweck C."/>
            <person name="Kaltenpoth M."/>
            <person name="Kwan J.C."/>
        </authorList>
    </citation>
    <scope>NUCLEOTIDE SEQUENCE [LARGE SCALE GENOMIC DNA]</scope>
</reference>
<evidence type="ECO:0000256" key="11">
    <source>
        <dbReference type="HAMAP-Rule" id="MF_00276"/>
    </source>
</evidence>
<evidence type="ECO:0000313" key="12">
    <source>
        <dbReference type="EMBL" id="KAF1048641.1"/>
    </source>
</evidence>
<dbReference type="NCBIfam" id="NF001454">
    <property type="entry name" value="PRK00315.1"/>
    <property type="match status" value="1"/>
</dbReference>
<comment type="subunit">
    <text evidence="11">The system is composed of three essential subunits: KdpA, KdpB and KdpC.</text>
</comment>
<keyword evidence="3 11" id="KW-0633">Potassium transport</keyword>
<keyword evidence="10 11" id="KW-0472">Membrane</keyword>
<evidence type="ECO:0000256" key="10">
    <source>
        <dbReference type="ARBA" id="ARBA00023136"/>
    </source>
</evidence>
<evidence type="ECO:0000256" key="8">
    <source>
        <dbReference type="ARBA" id="ARBA00022989"/>
    </source>
</evidence>
<keyword evidence="8 11" id="KW-1133">Transmembrane helix</keyword>
<accession>A0A7V8JWB4</accession>
<keyword evidence="4 11" id="KW-0812">Transmembrane</keyword>
<evidence type="ECO:0000256" key="7">
    <source>
        <dbReference type="ARBA" id="ARBA00022958"/>
    </source>
</evidence>
<dbReference type="NCBIfam" id="TIGR00681">
    <property type="entry name" value="kdpC"/>
    <property type="match status" value="1"/>
</dbReference>
<dbReference type="GO" id="GO:0005524">
    <property type="term" value="F:ATP binding"/>
    <property type="evidence" value="ECO:0007669"/>
    <property type="project" value="UniProtKB-UniRule"/>
</dbReference>
<evidence type="ECO:0000313" key="13">
    <source>
        <dbReference type="Proteomes" id="UP000462435"/>
    </source>
</evidence>
<keyword evidence="1 11" id="KW-0813">Transport</keyword>
<dbReference type="Pfam" id="PF02669">
    <property type="entry name" value="KdpC"/>
    <property type="match status" value="1"/>
</dbReference>
<evidence type="ECO:0000256" key="9">
    <source>
        <dbReference type="ARBA" id="ARBA00023065"/>
    </source>
</evidence>
<comment type="subcellular location">
    <subcellularLocation>
        <location evidence="11">Cell membrane</location>
        <topology evidence="11">Single-pass membrane protein</topology>
    </subcellularLocation>
</comment>
<organism evidence="12 13">
    <name type="scientific">Herbaspirillum frisingense</name>
    <dbReference type="NCBI Taxonomy" id="92645"/>
    <lineage>
        <taxon>Bacteria</taxon>
        <taxon>Pseudomonadati</taxon>
        <taxon>Pseudomonadota</taxon>
        <taxon>Betaproteobacteria</taxon>
        <taxon>Burkholderiales</taxon>
        <taxon>Oxalobacteraceae</taxon>
        <taxon>Herbaspirillum</taxon>
    </lineage>
</organism>
<dbReference type="GO" id="GO:0008556">
    <property type="term" value="F:P-type potassium transmembrane transporter activity"/>
    <property type="evidence" value="ECO:0007669"/>
    <property type="project" value="InterPro"/>
</dbReference>
<dbReference type="PANTHER" id="PTHR30042:SF2">
    <property type="entry name" value="POTASSIUM-TRANSPORTING ATPASE KDPC SUBUNIT"/>
    <property type="match status" value="1"/>
</dbReference>
<keyword evidence="6 11" id="KW-0067">ATP-binding</keyword>
<evidence type="ECO:0000256" key="2">
    <source>
        <dbReference type="ARBA" id="ARBA00022475"/>
    </source>
</evidence>
<comment type="caution">
    <text evidence="12">The sequence shown here is derived from an EMBL/GenBank/DDBJ whole genome shotgun (WGS) entry which is preliminary data.</text>
</comment>
<comment type="similarity">
    <text evidence="11">Belongs to the KdpC family.</text>
</comment>
<keyword evidence="5 11" id="KW-0547">Nucleotide-binding</keyword>